<comment type="caution">
    <text evidence="3">The sequence shown here is derived from an EMBL/GenBank/DDBJ whole genome shotgun (WGS) entry which is preliminary data.</text>
</comment>
<dbReference type="SMART" id="SM00065">
    <property type="entry name" value="GAF"/>
    <property type="match status" value="1"/>
</dbReference>
<dbReference type="Pfam" id="PF13492">
    <property type="entry name" value="GAF_3"/>
    <property type="match status" value="1"/>
</dbReference>
<evidence type="ECO:0000313" key="3">
    <source>
        <dbReference type="EMBL" id="PPK65080.1"/>
    </source>
</evidence>
<gene>
    <name evidence="3" type="ORF">CLV40_116123</name>
</gene>
<feature type="domain" description="GAF" evidence="2">
    <location>
        <begin position="130"/>
        <end position="267"/>
    </location>
</feature>
<protein>
    <submittedName>
        <fullName evidence="3">GAF domain-containing protein</fullName>
    </submittedName>
</protein>
<reference evidence="3 4" key="1">
    <citation type="submission" date="2018-02" db="EMBL/GenBank/DDBJ databases">
        <title>Genomic Encyclopedia of Archaeal and Bacterial Type Strains, Phase II (KMG-II): from individual species to whole genera.</title>
        <authorList>
            <person name="Goeker M."/>
        </authorList>
    </citation>
    <scope>NUCLEOTIDE SEQUENCE [LARGE SCALE GENOMIC DNA]</scope>
    <source>
        <strain evidence="3 4">YU 961-1</strain>
    </source>
</reference>
<name>A0A2S6GIQ5_9PSEU</name>
<organism evidence="3 4">
    <name type="scientific">Actinokineospora auranticolor</name>
    <dbReference type="NCBI Taxonomy" id="155976"/>
    <lineage>
        <taxon>Bacteria</taxon>
        <taxon>Bacillati</taxon>
        <taxon>Actinomycetota</taxon>
        <taxon>Actinomycetes</taxon>
        <taxon>Pseudonocardiales</taxon>
        <taxon>Pseudonocardiaceae</taxon>
        <taxon>Actinokineospora</taxon>
    </lineage>
</organism>
<evidence type="ECO:0000256" key="1">
    <source>
        <dbReference type="SAM" id="MobiDB-lite"/>
    </source>
</evidence>
<evidence type="ECO:0000259" key="2">
    <source>
        <dbReference type="SMART" id="SM00065"/>
    </source>
</evidence>
<proteinExistence type="predicted"/>
<evidence type="ECO:0000313" key="4">
    <source>
        <dbReference type="Proteomes" id="UP000239203"/>
    </source>
</evidence>
<dbReference type="OrthoDB" id="3710484at2"/>
<feature type="region of interest" description="Disordered" evidence="1">
    <location>
        <begin position="34"/>
        <end position="54"/>
    </location>
</feature>
<dbReference type="Gene3D" id="3.30.450.40">
    <property type="match status" value="1"/>
</dbReference>
<dbReference type="InterPro" id="IPR003018">
    <property type="entry name" value="GAF"/>
</dbReference>
<dbReference type="Proteomes" id="UP000239203">
    <property type="component" value="Unassembled WGS sequence"/>
</dbReference>
<dbReference type="EMBL" id="PTIX01000016">
    <property type="protein sequence ID" value="PPK65080.1"/>
    <property type="molecule type" value="Genomic_DNA"/>
</dbReference>
<dbReference type="RefSeq" id="WP_104481500.1">
    <property type="nucleotide sequence ID" value="NZ_CP154825.1"/>
</dbReference>
<dbReference type="AlphaFoldDB" id="A0A2S6GIQ5"/>
<dbReference type="SUPFAM" id="SSF55781">
    <property type="entry name" value="GAF domain-like"/>
    <property type="match status" value="1"/>
</dbReference>
<sequence length="461" mass="48714">MLDASSDAHSTGGAANGLDRRHLDELLARISRRCGTPRSTRAKGGDGAADGGNPRTETLVREILEASARVLAASPGGQGSATATEDLLAEAVALMVGMVRDAAAHLVDSTRRERWAVATTTASTRLFHGGDQRPLDDLAHHAAEAAEADFGSLTLLAGAGQLRVHTATGSLATSLAAGSCPDPATSLAGRVVRTGRPTLAEEYPEADATGPVVMVPLGWGDNLIGTLAVGRAPGGRPFTAVDVRHLVAFAAQTAGAIEYARSDAGHKEVRRRDEVSAQATELTDQVVGDLFAVGLGLQQMVVAGALPAHRERLTDYVESLTSATARIRAFFVAEFPRRRHPVLLSLRLLATVDAAELAIGTPIRVSFTDCLNRALPPRLADDIIELVQHALTSVAHARVVELRIDYRDDAFVVAVSDDGTATLTRSRLVAVLRATADHTRSVRQSHTDDGRNLLVWTARTH</sequence>
<accession>A0A2S6GIQ5</accession>
<dbReference type="InterPro" id="IPR029016">
    <property type="entry name" value="GAF-like_dom_sf"/>
</dbReference>
<keyword evidence="4" id="KW-1185">Reference proteome</keyword>